<feature type="non-terminal residue" evidence="1">
    <location>
        <position position="1"/>
    </location>
</feature>
<organism evidence="1 2">
    <name type="scientific">Racocetra persica</name>
    <dbReference type="NCBI Taxonomy" id="160502"/>
    <lineage>
        <taxon>Eukaryota</taxon>
        <taxon>Fungi</taxon>
        <taxon>Fungi incertae sedis</taxon>
        <taxon>Mucoromycota</taxon>
        <taxon>Glomeromycotina</taxon>
        <taxon>Glomeromycetes</taxon>
        <taxon>Diversisporales</taxon>
        <taxon>Gigasporaceae</taxon>
        <taxon>Racocetra</taxon>
    </lineage>
</organism>
<feature type="non-terminal residue" evidence="1">
    <location>
        <position position="143"/>
    </location>
</feature>
<name>A0ACA9MRC5_9GLOM</name>
<evidence type="ECO:0000313" key="1">
    <source>
        <dbReference type="EMBL" id="CAG8605351.1"/>
    </source>
</evidence>
<comment type="caution">
    <text evidence="1">The sequence shown here is derived from an EMBL/GenBank/DDBJ whole genome shotgun (WGS) entry which is preliminary data.</text>
</comment>
<protein>
    <submittedName>
        <fullName evidence="1">35749_t:CDS:1</fullName>
    </submittedName>
</protein>
<reference evidence="1" key="1">
    <citation type="submission" date="2021-06" db="EMBL/GenBank/DDBJ databases">
        <authorList>
            <person name="Kallberg Y."/>
            <person name="Tangrot J."/>
            <person name="Rosling A."/>
        </authorList>
    </citation>
    <scope>NUCLEOTIDE SEQUENCE</scope>
    <source>
        <strain evidence="1">MA461A</strain>
    </source>
</reference>
<gene>
    <name evidence="1" type="ORF">RPERSI_LOCUS6083</name>
</gene>
<evidence type="ECO:0000313" key="2">
    <source>
        <dbReference type="Proteomes" id="UP000789920"/>
    </source>
</evidence>
<dbReference type="Proteomes" id="UP000789920">
    <property type="component" value="Unassembled WGS sequence"/>
</dbReference>
<keyword evidence="2" id="KW-1185">Reference proteome</keyword>
<sequence>VVLLHLYPISEIKLLIVMVASSSNISEVAEVLELRIEKETLNKSFIEQKHKYIYDVDSIKDLVVYRRKDKLLSKKLKASNEDKSNGSNKKTQIVFYNDVDIDHSEIKANRCKYRLCYKKDHYAPRCSNKKNEQIDSSKEVFRL</sequence>
<dbReference type="EMBL" id="CAJVQC010009494">
    <property type="protein sequence ID" value="CAG8605351.1"/>
    <property type="molecule type" value="Genomic_DNA"/>
</dbReference>
<proteinExistence type="predicted"/>
<accession>A0ACA9MRC5</accession>